<reference evidence="4" key="1">
    <citation type="submission" date="2025-08" db="UniProtKB">
        <authorList>
            <consortium name="RefSeq"/>
        </authorList>
    </citation>
    <scope>IDENTIFICATION</scope>
    <source>
        <tissue evidence="4">Spleen</tissue>
    </source>
</reference>
<keyword evidence="3" id="KW-1185">Reference proteome</keyword>
<accession>A0A6P5JQX8</accession>
<feature type="compositionally biased region" description="Low complexity" evidence="1">
    <location>
        <begin position="19"/>
        <end position="35"/>
    </location>
</feature>
<dbReference type="PANTHER" id="PTHR23093:SF11">
    <property type="entry name" value="GLUTAMATE-RICH PROTEIN 6"/>
    <property type="match status" value="1"/>
</dbReference>
<dbReference type="CTD" id="131831"/>
<proteinExistence type="predicted"/>
<dbReference type="InParanoid" id="A0A6P5JQX8"/>
<protein>
    <submittedName>
        <fullName evidence="4">Glutamate-rich protein 6 isoform X1</fullName>
    </submittedName>
</protein>
<evidence type="ECO:0000259" key="2">
    <source>
        <dbReference type="Pfam" id="PF14977"/>
    </source>
</evidence>
<dbReference type="Proteomes" id="UP000515140">
    <property type="component" value="Unplaced"/>
</dbReference>
<organism evidence="3 4">
    <name type="scientific">Phascolarctos cinereus</name>
    <name type="common">Koala</name>
    <dbReference type="NCBI Taxonomy" id="38626"/>
    <lineage>
        <taxon>Eukaryota</taxon>
        <taxon>Metazoa</taxon>
        <taxon>Chordata</taxon>
        <taxon>Craniata</taxon>
        <taxon>Vertebrata</taxon>
        <taxon>Euteleostomi</taxon>
        <taxon>Mammalia</taxon>
        <taxon>Metatheria</taxon>
        <taxon>Diprotodontia</taxon>
        <taxon>Phascolarctidae</taxon>
        <taxon>Phascolarctos</taxon>
    </lineage>
</organism>
<dbReference type="RefSeq" id="XP_020836540.1">
    <property type="nucleotide sequence ID" value="XM_020980881.1"/>
</dbReference>
<feature type="domain" description="FAM194 C-terminal" evidence="2">
    <location>
        <begin position="390"/>
        <end position="590"/>
    </location>
</feature>
<dbReference type="KEGG" id="pcw:110204773"/>
<feature type="compositionally biased region" description="Polar residues" evidence="1">
    <location>
        <begin position="1"/>
        <end position="18"/>
    </location>
</feature>
<feature type="region of interest" description="Disordered" evidence="1">
    <location>
        <begin position="1"/>
        <end position="74"/>
    </location>
</feature>
<name>A0A6P5JQX8_PHACI</name>
<feature type="compositionally biased region" description="Polar residues" evidence="1">
    <location>
        <begin position="36"/>
        <end position="51"/>
    </location>
</feature>
<dbReference type="Pfam" id="PF14977">
    <property type="entry name" value="FAM194"/>
    <property type="match status" value="1"/>
</dbReference>
<dbReference type="AlphaFoldDB" id="A0A6P5JQX8"/>
<gene>
    <name evidence="4" type="primary">ERICH6</name>
</gene>
<dbReference type="FunCoup" id="A0A6P5JQX8">
    <property type="interactions" value="7"/>
</dbReference>
<dbReference type="GeneID" id="110204773"/>
<dbReference type="InterPro" id="IPR029281">
    <property type="entry name" value="FAM194_C"/>
</dbReference>
<evidence type="ECO:0000256" key="1">
    <source>
        <dbReference type="SAM" id="MobiDB-lite"/>
    </source>
</evidence>
<evidence type="ECO:0000313" key="4">
    <source>
        <dbReference type="RefSeq" id="XP_020836540.1"/>
    </source>
</evidence>
<dbReference type="PANTHER" id="PTHR23093">
    <property type="entry name" value="SIMILAR TO CHROMOSOME 3 OPEN READING FRAME 20"/>
    <property type="match status" value="1"/>
</dbReference>
<sequence>MANSGSDKSSLVLSDTNLSPASSFSSSSPSSSRGSQTAHDTSQTSEKSPIQRNGGIPRALSTFRRESSPSFQDSVGEEIITPMSTKRGTDVALQTEMSWLQDHCEKKMSLAAKDNISQKEKILEIIPEYKKKTRIKNLKSALQKIAVVRAFGSFKPGDVSPASYCPLTRAQWALHERMQHLDILCDMEFKEDFKMFFEPFLETIPKVGPPAILAYKPEPAPQDIILEWDMEYSACCEFCGCELRPFPSLDNINFDAESYENLFCCLEFRRLFEYVLHERELIKIMYPESDLISIQPHAAFGSEQERVKAKESSLRRQQERQMARTFAFMSTEQEESNIKQLRTITYQLARDPSIKIPSEEQLVDSLEEQFAFSIDSGDIWILPCIKKIEKEFLEKHYKHGGKFLTMFPDGTAQIFYPSGNLAAIVVTNRINGLICVIQEDTTNKPAIRAILDSCGKITCYYPNGNIWININLLGGQFSDQEGNRVRTWKWSSTMTSLPLVSFKPIFLSLNNYVGIRILDQDKVVVSFLALGQQARMNVGTKLKVYEEVPKFKYFLDEDLFLLAFIIRIRRLLSKFEICMNFPSIENWYKLKTPSYLGTRAVKLLSLCQYYELSKDAISTITELLNEPI</sequence>
<evidence type="ECO:0000313" key="3">
    <source>
        <dbReference type="Proteomes" id="UP000515140"/>
    </source>
</evidence>